<accession>A0A256GYY5</accession>
<evidence type="ECO:0000313" key="2">
    <source>
        <dbReference type="EMBL" id="OYR31956.1"/>
    </source>
</evidence>
<evidence type="ECO:0000256" key="1">
    <source>
        <dbReference type="SAM" id="Phobius"/>
    </source>
</evidence>
<organism evidence="2 3">
    <name type="scientific">Brucella lupini</name>
    <dbReference type="NCBI Taxonomy" id="255457"/>
    <lineage>
        <taxon>Bacteria</taxon>
        <taxon>Pseudomonadati</taxon>
        <taxon>Pseudomonadota</taxon>
        <taxon>Alphaproteobacteria</taxon>
        <taxon>Hyphomicrobiales</taxon>
        <taxon>Brucellaceae</taxon>
        <taxon>Brucella/Ochrobactrum group</taxon>
        <taxon>Brucella</taxon>
    </lineage>
</organism>
<keyword evidence="1" id="KW-0472">Membrane</keyword>
<protein>
    <submittedName>
        <fullName evidence="2">Uncharacterized protein</fullName>
    </submittedName>
</protein>
<comment type="caution">
    <text evidence="2">The sequence shown here is derived from an EMBL/GenBank/DDBJ whole genome shotgun (WGS) entry which is preliminary data.</text>
</comment>
<feature type="transmembrane region" description="Helical" evidence="1">
    <location>
        <begin position="6"/>
        <end position="26"/>
    </location>
</feature>
<dbReference type="EMBL" id="NNRN01000032">
    <property type="protein sequence ID" value="OYR31956.1"/>
    <property type="molecule type" value="Genomic_DNA"/>
</dbReference>
<proteinExistence type="predicted"/>
<evidence type="ECO:0000313" key="3">
    <source>
        <dbReference type="Proteomes" id="UP000216363"/>
    </source>
</evidence>
<dbReference type="Proteomes" id="UP000216363">
    <property type="component" value="Unassembled WGS sequence"/>
</dbReference>
<keyword evidence="1" id="KW-1133">Transmembrane helix</keyword>
<gene>
    <name evidence="2" type="ORF">CES86_0583</name>
</gene>
<reference evidence="2 3" key="1">
    <citation type="submission" date="2017-07" db="EMBL/GenBank/DDBJ databases">
        <title>Draft genome of Ochrobactrum lupini type strain LUP21.</title>
        <authorList>
            <person name="Krzyzanowska D.M."/>
            <person name="Jafra S."/>
        </authorList>
    </citation>
    <scope>NUCLEOTIDE SEQUENCE [LARGE SCALE GENOMIC DNA]</scope>
    <source>
        <strain evidence="2 3">LUP21</strain>
    </source>
</reference>
<keyword evidence="1" id="KW-0812">Transmembrane</keyword>
<name>A0A256GYY5_9HYPH</name>
<dbReference type="AlphaFoldDB" id="A0A256GYY5"/>
<sequence length="60" mass="6141">MAAPAATWSLSWPAIFLAIAFCLFNLPENPAFSINAGNSGSRLTPAELAGSSVVRSSTTG</sequence>